<accession>A0A4E0R1P5</accession>
<dbReference type="EMBL" id="JXXN02005247">
    <property type="protein sequence ID" value="THD20026.1"/>
    <property type="molecule type" value="Genomic_DNA"/>
</dbReference>
<dbReference type="AlphaFoldDB" id="A0A4E0R1P5"/>
<gene>
    <name evidence="2" type="ORF">D915_009345</name>
</gene>
<protein>
    <recommendedName>
        <fullName evidence="4">CCHC-type domain-containing protein</fullName>
    </recommendedName>
</protein>
<sequence length="521" mass="57772">MKHQRAARQQLRTSGEKEYRCTHLPNQANIENNLGKQYSSRASLPDMAFRAHSSVCRGLETRSSASSRTEMQELKAEQLRLDMERLKIRQQQISLGLENLAGSVQPSDDESTSDEPPGLVPLDPVRKYTEGCQASSSHRVLGEAESRTITNRRIRLPDIELTKFDGTPKRLWKFLSSFKADVASGLLNDRKRPCYLIHCCVVEAREAIEDCVTLPPQEGNVGAIYILESQFGSPDDVADSILGEMGNGTKIKPSDITSLSKLVRQVVVSLISLTEMGYESVLNCPTVVKGTVLLLPDSTQLRWAEITVKKQREGTKPLSRHLVLYLEESLSNISYCYGQGNSTLSQWKRKEDTPQSYRVSRRILVVAGRPDEKCPVCCEDHGLESRSKPLSMCYEERLKVIREAGWCFKCLKLGHRAAACLTMGRCLELNCYCRHHTLMHVSRSPNTPSRANISSMNTEVPHTVMGFEPVRLLGPGGLKENYAFLDNGSDPTLLSSEAADSVGVDGPLTRLSATTLAGTAS</sequence>
<dbReference type="PANTHER" id="PTHR47331">
    <property type="entry name" value="PHD-TYPE DOMAIN-CONTAINING PROTEIN"/>
    <property type="match status" value="1"/>
</dbReference>
<evidence type="ECO:0000313" key="3">
    <source>
        <dbReference type="Proteomes" id="UP000230066"/>
    </source>
</evidence>
<evidence type="ECO:0000313" key="2">
    <source>
        <dbReference type="EMBL" id="THD20026.1"/>
    </source>
</evidence>
<organism evidence="2 3">
    <name type="scientific">Fasciola hepatica</name>
    <name type="common">Liver fluke</name>
    <dbReference type="NCBI Taxonomy" id="6192"/>
    <lineage>
        <taxon>Eukaryota</taxon>
        <taxon>Metazoa</taxon>
        <taxon>Spiralia</taxon>
        <taxon>Lophotrochozoa</taxon>
        <taxon>Platyhelminthes</taxon>
        <taxon>Trematoda</taxon>
        <taxon>Digenea</taxon>
        <taxon>Plagiorchiida</taxon>
        <taxon>Echinostomata</taxon>
        <taxon>Echinostomatoidea</taxon>
        <taxon>Fasciolidae</taxon>
        <taxon>Fasciola</taxon>
    </lineage>
</organism>
<proteinExistence type="predicted"/>
<comment type="caution">
    <text evidence="2">The sequence shown here is derived from an EMBL/GenBank/DDBJ whole genome shotgun (WGS) entry which is preliminary data.</text>
</comment>
<dbReference type="PANTHER" id="PTHR47331:SF1">
    <property type="entry name" value="GAG-LIKE PROTEIN"/>
    <property type="match status" value="1"/>
</dbReference>
<evidence type="ECO:0000256" key="1">
    <source>
        <dbReference type="SAM" id="MobiDB-lite"/>
    </source>
</evidence>
<feature type="region of interest" description="Disordered" evidence="1">
    <location>
        <begin position="102"/>
        <end position="121"/>
    </location>
</feature>
<reference evidence="2" key="1">
    <citation type="submission" date="2019-03" db="EMBL/GenBank/DDBJ databases">
        <title>Improved annotation for the trematode Fasciola hepatica.</title>
        <authorList>
            <person name="Choi Y.-J."/>
            <person name="Martin J."/>
            <person name="Mitreva M."/>
        </authorList>
    </citation>
    <scope>NUCLEOTIDE SEQUENCE [LARGE SCALE GENOMIC DNA]</scope>
</reference>
<keyword evidence="3" id="KW-1185">Reference proteome</keyword>
<name>A0A4E0R1P5_FASHE</name>
<dbReference type="Proteomes" id="UP000230066">
    <property type="component" value="Unassembled WGS sequence"/>
</dbReference>
<evidence type="ECO:0008006" key="4">
    <source>
        <dbReference type="Google" id="ProtNLM"/>
    </source>
</evidence>